<comment type="caution">
    <text evidence="1">The sequence shown here is derived from an EMBL/GenBank/DDBJ whole genome shotgun (WGS) entry which is preliminary data.</text>
</comment>
<protein>
    <submittedName>
        <fullName evidence="1">Uncharacterized protein</fullName>
    </submittedName>
</protein>
<dbReference type="AlphaFoldDB" id="A0AAU9JRG5"/>
<dbReference type="EMBL" id="CAJZBQ010000044">
    <property type="protein sequence ID" value="CAG9327555.1"/>
    <property type="molecule type" value="Genomic_DNA"/>
</dbReference>
<gene>
    <name evidence="1" type="ORF">BSTOLATCC_MIC44188</name>
</gene>
<organism evidence="1 2">
    <name type="scientific">Blepharisma stoltei</name>
    <dbReference type="NCBI Taxonomy" id="1481888"/>
    <lineage>
        <taxon>Eukaryota</taxon>
        <taxon>Sar</taxon>
        <taxon>Alveolata</taxon>
        <taxon>Ciliophora</taxon>
        <taxon>Postciliodesmatophora</taxon>
        <taxon>Heterotrichea</taxon>
        <taxon>Heterotrichida</taxon>
        <taxon>Blepharismidae</taxon>
        <taxon>Blepharisma</taxon>
    </lineage>
</organism>
<evidence type="ECO:0000313" key="1">
    <source>
        <dbReference type="EMBL" id="CAG9327555.1"/>
    </source>
</evidence>
<dbReference type="Proteomes" id="UP001162131">
    <property type="component" value="Unassembled WGS sequence"/>
</dbReference>
<accession>A0AAU9JRG5</accession>
<reference evidence="1" key="1">
    <citation type="submission" date="2021-09" db="EMBL/GenBank/DDBJ databases">
        <authorList>
            <consortium name="AG Swart"/>
            <person name="Singh M."/>
            <person name="Singh A."/>
            <person name="Seah K."/>
            <person name="Emmerich C."/>
        </authorList>
    </citation>
    <scope>NUCLEOTIDE SEQUENCE</scope>
    <source>
        <strain evidence="1">ATCC30299</strain>
    </source>
</reference>
<name>A0AAU9JRG5_9CILI</name>
<proteinExistence type="predicted"/>
<evidence type="ECO:0000313" key="2">
    <source>
        <dbReference type="Proteomes" id="UP001162131"/>
    </source>
</evidence>
<keyword evidence="2" id="KW-1185">Reference proteome</keyword>
<sequence>MGAAHDKPEIEETSNNIAEINQKTADSINIHPVHLDKYNFDGSSQEEIFNSIVSSYALINQKIRNMKRTIRRSKTTKIQAENHLKAWGKI</sequence>